<accession>A0A8E2A028</accession>
<comment type="caution">
    <text evidence="2">The sequence shown here is derived from an EMBL/GenBank/DDBJ whole genome shotgun (WGS) entry which is preliminary data.</text>
</comment>
<evidence type="ECO:0000313" key="2">
    <source>
        <dbReference type="EMBL" id="NYI49060.1"/>
    </source>
</evidence>
<reference evidence="2 3" key="1">
    <citation type="submission" date="2020-07" db="EMBL/GenBank/DDBJ databases">
        <title>Genomic Encyclopedia of Type Strains, Phase IV (KMG-IV): sequencing the most valuable type-strain genomes for metagenomic binning, comparative biology and taxonomic classification.</title>
        <authorList>
            <person name="Goeker M."/>
        </authorList>
    </citation>
    <scope>NUCLEOTIDE SEQUENCE [LARGE SCALE GENOMIC DNA]</scope>
    <source>
        <strain evidence="2 3">DSM 23697</strain>
    </source>
</reference>
<dbReference type="PROSITE" id="PS51257">
    <property type="entry name" value="PROKAR_LIPOPROTEIN"/>
    <property type="match status" value="1"/>
</dbReference>
<dbReference type="Proteomes" id="UP000574332">
    <property type="component" value="Unassembled WGS sequence"/>
</dbReference>
<dbReference type="EMBL" id="JACCCY010000002">
    <property type="protein sequence ID" value="NYI49060.1"/>
    <property type="molecule type" value="Genomic_DNA"/>
</dbReference>
<keyword evidence="3" id="KW-1185">Reference proteome</keyword>
<dbReference type="RefSeq" id="WP_179399021.1">
    <property type="nucleotide sequence ID" value="NZ_JACCCY010000002.1"/>
</dbReference>
<proteinExistence type="predicted"/>
<organism evidence="2 3">
    <name type="scientific">Macellibacteroides fermentans</name>
    <dbReference type="NCBI Taxonomy" id="879969"/>
    <lineage>
        <taxon>Bacteria</taxon>
        <taxon>Pseudomonadati</taxon>
        <taxon>Bacteroidota</taxon>
        <taxon>Bacteroidia</taxon>
        <taxon>Bacteroidales</taxon>
        <taxon>Porphyromonadaceae</taxon>
        <taxon>Macellibacteroides</taxon>
    </lineage>
</organism>
<gene>
    <name evidence="2" type="ORF">F5613_001138</name>
</gene>
<sequence>MVNKVILALVLFFVSCILQAQTIISVDRYCLRKNVATLSQALIDLKGKEFVTNLLNDNVSFSMICAVDNE</sequence>
<protein>
    <submittedName>
        <fullName evidence="2">Uncharacterized protein</fullName>
    </submittedName>
</protein>
<feature type="signal peptide" evidence="1">
    <location>
        <begin position="1"/>
        <end position="20"/>
    </location>
</feature>
<name>A0A8E2A028_9PORP</name>
<evidence type="ECO:0000256" key="1">
    <source>
        <dbReference type="SAM" id="SignalP"/>
    </source>
</evidence>
<feature type="chain" id="PRO_5034301185" evidence="1">
    <location>
        <begin position="21"/>
        <end position="70"/>
    </location>
</feature>
<keyword evidence="1" id="KW-0732">Signal</keyword>
<dbReference type="AlphaFoldDB" id="A0A8E2A028"/>
<evidence type="ECO:0000313" key="3">
    <source>
        <dbReference type="Proteomes" id="UP000574332"/>
    </source>
</evidence>